<evidence type="ECO:0000313" key="2">
    <source>
        <dbReference type="Proteomes" id="UP000004506"/>
    </source>
</evidence>
<reference evidence="2" key="1">
    <citation type="submission" date="2008-04" db="EMBL/GenBank/DDBJ databases">
        <title>Draft genome sequence of Providencia stuartii (ATCC 25827).</title>
        <authorList>
            <person name="Sudarsanam P."/>
            <person name="Ley R."/>
            <person name="Guruge J."/>
            <person name="Turnbaugh P.J."/>
            <person name="Mahowald M."/>
            <person name="Liep D."/>
            <person name="Gordon J."/>
        </authorList>
    </citation>
    <scope>NUCLEOTIDE SEQUENCE [LARGE SCALE GENOMIC DNA]</scope>
    <source>
        <strain evidence="2">ATCC 25827</strain>
    </source>
</reference>
<dbReference type="EMBL" id="ABJD02000117">
    <property type="protein sequence ID" value="EDU57619.1"/>
    <property type="molecule type" value="Genomic_DNA"/>
</dbReference>
<reference evidence="1 2" key="3">
    <citation type="submission" date="2008-05" db="EMBL/GenBank/DDBJ databases">
        <authorList>
            <person name="Fulton L."/>
            <person name="Clifton S."/>
            <person name="Fulton B."/>
            <person name="Xu J."/>
            <person name="Minx P."/>
            <person name="Pepin K.H."/>
            <person name="Johnson M."/>
            <person name="Thiruvilangam P."/>
            <person name="Bhonagiri V."/>
            <person name="Nash W.E."/>
            <person name="Mardis E.R."/>
            <person name="Wilson R.K."/>
        </authorList>
    </citation>
    <scope>NUCLEOTIDE SEQUENCE [LARGE SCALE GENOMIC DNA]</scope>
    <source>
        <strain evidence="1 2">ATCC 25827</strain>
    </source>
</reference>
<accession>A0AA86YSG8</accession>
<dbReference type="PROSITE" id="PS51257">
    <property type="entry name" value="PROKAR_LIPOPROTEIN"/>
    <property type="match status" value="1"/>
</dbReference>
<dbReference type="AlphaFoldDB" id="A0AA86YSG8"/>
<organism evidence="1 2">
    <name type="scientific">Providencia stuartii ATCC 25827</name>
    <dbReference type="NCBI Taxonomy" id="471874"/>
    <lineage>
        <taxon>Bacteria</taxon>
        <taxon>Pseudomonadati</taxon>
        <taxon>Pseudomonadota</taxon>
        <taxon>Gammaproteobacteria</taxon>
        <taxon>Enterobacterales</taxon>
        <taxon>Morganellaceae</taxon>
        <taxon>Providencia</taxon>
    </lineage>
</organism>
<dbReference type="RefSeq" id="WP_004916384.1">
    <property type="nucleotide sequence ID" value="NZ_DS607648.1"/>
</dbReference>
<evidence type="ECO:0000313" key="1">
    <source>
        <dbReference type="EMBL" id="EDU57619.1"/>
    </source>
</evidence>
<comment type="caution">
    <text evidence="1">The sequence shown here is derived from an EMBL/GenBank/DDBJ whole genome shotgun (WGS) entry which is preliminary data.</text>
</comment>
<dbReference type="Proteomes" id="UP000004506">
    <property type="component" value="Unassembled WGS sequence"/>
</dbReference>
<name>A0AA86YSG8_PROST</name>
<gene>
    <name evidence="1" type="ORF">PROSTU_04395</name>
</gene>
<reference evidence="2" key="2">
    <citation type="submission" date="2008-04" db="EMBL/GenBank/DDBJ databases">
        <title>Draft genome sequence of Providencia stuartii(ATCC 25827).</title>
        <authorList>
            <person name="Sudarsanam P."/>
            <person name="Ley R."/>
            <person name="Guruge J."/>
            <person name="Turnbaugh P.J."/>
            <person name="Mahowald M."/>
            <person name="Liep D."/>
            <person name="Gordon J."/>
        </authorList>
    </citation>
    <scope>NUCLEOTIDE SEQUENCE [LARGE SCALE GENOMIC DNA]</scope>
    <source>
        <strain evidence="2">ATCC 25827</strain>
    </source>
</reference>
<evidence type="ECO:0008006" key="3">
    <source>
        <dbReference type="Google" id="ProtNLM"/>
    </source>
</evidence>
<sequence>MKRILAVAAVIALLVGCDSKPDAPFGLKWGQSMDSVGFIKDGDCEKKQDETVCVFGNSTPFNEQSNDNALKFNDEGLFKVMSISIGGSAYQPDFEDFKSKLKKEVDFLNSIDFNKEALAGITEKCNIADTCDDIEVSSKTSKGSAEVEIWRSAHDGDHQLVVTFSK</sequence>
<proteinExistence type="predicted"/>
<protein>
    <recommendedName>
        <fullName evidence="3">Lipoprotein</fullName>
    </recommendedName>
</protein>